<protein>
    <submittedName>
        <fullName evidence="2">Alpha/beta hydrolase fold</fullName>
    </submittedName>
</protein>
<accession>B1ZNP3</accession>
<dbReference type="PANTHER" id="PTHR43194">
    <property type="entry name" value="HYDROLASE ALPHA/BETA FOLD FAMILY"/>
    <property type="match status" value="1"/>
</dbReference>
<dbReference type="EMBL" id="CP001032">
    <property type="protein sequence ID" value="ACB75413.1"/>
    <property type="molecule type" value="Genomic_DNA"/>
</dbReference>
<dbReference type="PANTHER" id="PTHR43194:SF5">
    <property type="entry name" value="PIMELOYL-[ACYL-CARRIER PROTEIN] METHYL ESTER ESTERASE"/>
    <property type="match status" value="1"/>
</dbReference>
<dbReference type="Gene3D" id="3.40.50.1820">
    <property type="entry name" value="alpha/beta hydrolase"/>
    <property type="match status" value="1"/>
</dbReference>
<feature type="domain" description="AB hydrolase-1" evidence="1">
    <location>
        <begin position="56"/>
        <end position="312"/>
    </location>
</feature>
<name>B1ZNP3_OPITP</name>
<dbReference type="InterPro" id="IPR029058">
    <property type="entry name" value="AB_hydrolase_fold"/>
</dbReference>
<keyword evidence="3" id="KW-1185">Reference proteome</keyword>
<evidence type="ECO:0000313" key="3">
    <source>
        <dbReference type="Proteomes" id="UP000007013"/>
    </source>
</evidence>
<organism evidence="2 3">
    <name type="scientific">Opitutus terrae (strain DSM 11246 / JCM 15787 / PB90-1)</name>
    <dbReference type="NCBI Taxonomy" id="452637"/>
    <lineage>
        <taxon>Bacteria</taxon>
        <taxon>Pseudomonadati</taxon>
        <taxon>Verrucomicrobiota</taxon>
        <taxon>Opitutia</taxon>
        <taxon>Opitutales</taxon>
        <taxon>Opitutaceae</taxon>
        <taxon>Opitutus</taxon>
    </lineage>
</organism>
<dbReference type="eggNOG" id="COG0596">
    <property type="taxonomic scope" value="Bacteria"/>
</dbReference>
<dbReference type="SUPFAM" id="SSF53474">
    <property type="entry name" value="alpha/beta-Hydrolases"/>
    <property type="match status" value="1"/>
</dbReference>
<evidence type="ECO:0000313" key="2">
    <source>
        <dbReference type="EMBL" id="ACB75413.1"/>
    </source>
</evidence>
<dbReference type="AlphaFoldDB" id="B1ZNP3"/>
<dbReference type="STRING" id="452637.Oter_2130"/>
<evidence type="ECO:0000259" key="1">
    <source>
        <dbReference type="Pfam" id="PF12697"/>
    </source>
</evidence>
<reference evidence="2 3" key="1">
    <citation type="journal article" date="2011" name="J. Bacteriol.">
        <title>Genome sequence of the verrucomicrobium Opitutus terrae PB90-1, an abundant inhabitant of rice paddy soil ecosystems.</title>
        <authorList>
            <person name="van Passel M.W."/>
            <person name="Kant R."/>
            <person name="Palva A."/>
            <person name="Copeland A."/>
            <person name="Lucas S."/>
            <person name="Lapidus A."/>
            <person name="Glavina del Rio T."/>
            <person name="Pitluck S."/>
            <person name="Goltsman E."/>
            <person name="Clum A."/>
            <person name="Sun H."/>
            <person name="Schmutz J."/>
            <person name="Larimer F.W."/>
            <person name="Land M.L."/>
            <person name="Hauser L."/>
            <person name="Kyrpides N."/>
            <person name="Mikhailova N."/>
            <person name="Richardson P.P."/>
            <person name="Janssen P.H."/>
            <person name="de Vos W.M."/>
            <person name="Smidt H."/>
        </authorList>
    </citation>
    <scope>NUCLEOTIDE SEQUENCE [LARGE SCALE GENOMIC DNA]</scope>
    <source>
        <strain evidence="3">DSM 11246 / JCM 15787 / PB90-1</strain>
    </source>
</reference>
<sequence>MIPQRLLVFALCTLPIAAVGWASSAPLNALASLRFIEVEPAVKLEVVDWGGNGPPLIFLHGWGCDAHVFDSFAPRFTSRCHVYGITRRGAGKSSAPASGYGDERFGRDILTIIDALHLSAPVLVGHSMAGAEMSWLNTHHREKFAGFIYLDAAGPSAFYSELTGDTGHVPFLVGDMRRQLDRLIPGSSELHPKQAAHEIIAALPRLQTALTDWLESMKDFPEPTAEQLRSAPPYLRELSLSLQKYTTLRGPILAIFAVPAETARPPNQPTNVEPVPGSLSQWDAFARGVPSARVVLIPGASHFVFQSHATDVLHAMNAFLDGLN</sequence>
<gene>
    <name evidence="2" type="ordered locus">Oter_2130</name>
</gene>
<dbReference type="GO" id="GO:0016787">
    <property type="term" value="F:hydrolase activity"/>
    <property type="evidence" value="ECO:0007669"/>
    <property type="project" value="UniProtKB-KW"/>
</dbReference>
<keyword evidence="2" id="KW-0378">Hydrolase</keyword>
<dbReference type="InterPro" id="IPR000073">
    <property type="entry name" value="AB_hydrolase_1"/>
</dbReference>
<dbReference type="Pfam" id="PF12697">
    <property type="entry name" value="Abhydrolase_6"/>
    <property type="match status" value="1"/>
</dbReference>
<dbReference type="HOGENOM" id="CLU_857481_0_0_0"/>
<dbReference type="InterPro" id="IPR050228">
    <property type="entry name" value="Carboxylesterase_BioH"/>
</dbReference>
<dbReference type="Proteomes" id="UP000007013">
    <property type="component" value="Chromosome"/>
</dbReference>
<dbReference type="KEGG" id="ote:Oter_2130"/>
<proteinExistence type="predicted"/>